<organism evidence="8 9">
    <name type="scientific">Camelus dromedarius</name>
    <name type="common">Dromedary</name>
    <name type="synonym">Arabian camel</name>
    <dbReference type="NCBI Taxonomy" id="9838"/>
    <lineage>
        <taxon>Eukaryota</taxon>
        <taxon>Metazoa</taxon>
        <taxon>Chordata</taxon>
        <taxon>Craniata</taxon>
        <taxon>Vertebrata</taxon>
        <taxon>Euteleostomi</taxon>
        <taxon>Mammalia</taxon>
        <taxon>Eutheria</taxon>
        <taxon>Laurasiatheria</taxon>
        <taxon>Artiodactyla</taxon>
        <taxon>Tylopoda</taxon>
        <taxon>Camelidae</taxon>
        <taxon>Camelus</taxon>
    </lineage>
</organism>
<dbReference type="GO" id="GO:0007224">
    <property type="term" value="P:smoothened signaling pathway"/>
    <property type="evidence" value="ECO:0007669"/>
    <property type="project" value="TreeGrafter"/>
</dbReference>
<dbReference type="PANTHER" id="PTHR45718">
    <property type="entry name" value="TRANSCRIPTIONAL ACTIVATOR CUBITUS INTERRUPTUS"/>
    <property type="match status" value="1"/>
</dbReference>
<dbReference type="EMBL" id="JWIN03000005">
    <property type="protein sequence ID" value="KAB1279297.1"/>
    <property type="molecule type" value="Genomic_DNA"/>
</dbReference>
<dbReference type="GO" id="GO:0000981">
    <property type="term" value="F:DNA-binding transcription factor activity, RNA polymerase II-specific"/>
    <property type="evidence" value="ECO:0007669"/>
    <property type="project" value="TreeGrafter"/>
</dbReference>
<comment type="subcellular location">
    <subcellularLocation>
        <location evidence="1">Nucleus</location>
    </subcellularLocation>
</comment>
<evidence type="ECO:0000256" key="2">
    <source>
        <dbReference type="ARBA" id="ARBA00022723"/>
    </source>
</evidence>
<name>A0A5N4E7G3_CAMDR</name>
<keyword evidence="2" id="KW-0479">Metal-binding</keyword>
<dbReference type="InterPro" id="IPR043359">
    <property type="entry name" value="GLI-like"/>
</dbReference>
<accession>A0A5N4E7G3</accession>
<evidence type="ECO:0000256" key="5">
    <source>
        <dbReference type="ARBA" id="ARBA00022833"/>
    </source>
</evidence>
<dbReference type="GO" id="GO:0000978">
    <property type="term" value="F:RNA polymerase II cis-regulatory region sequence-specific DNA binding"/>
    <property type="evidence" value="ECO:0007669"/>
    <property type="project" value="TreeGrafter"/>
</dbReference>
<evidence type="ECO:0000256" key="4">
    <source>
        <dbReference type="ARBA" id="ARBA00022771"/>
    </source>
</evidence>
<proteinExistence type="predicted"/>
<dbReference type="STRING" id="9838.ENSCDRP00005017405"/>
<dbReference type="GO" id="GO:0005634">
    <property type="term" value="C:nucleus"/>
    <property type="evidence" value="ECO:0007669"/>
    <property type="project" value="UniProtKB-SubCell"/>
</dbReference>
<evidence type="ECO:0000256" key="6">
    <source>
        <dbReference type="ARBA" id="ARBA00023242"/>
    </source>
</evidence>
<keyword evidence="9" id="KW-1185">Reference proteome</keyword>
<dbReference type="GO" id="GO:0008270">
    <property type="term" value="F:zinc ion binding"/>
    <property type="evidence" value="ECO:0007669"/>
    <property type="project" value="UniProtKB-KW"/>
</dbReference>
<keyword evidence="5" id="KW-0862">Zinc</keyword>
<reference evidence="8 9" key="1">
    <citation type="journal article" date="2019" name="Mol. Ecol. Resour.">
        <title>Improving Illumina assemblies with Hi-C and long reads: an example with the North African dromedary.</title>
        <authorList>
            <person name="Elbers J.P."/>
            <person name="Rogers M.F."/>
            <person name="Perelman P.L."/>
            <person name="Proskuryakova A.A."/>
            <person name="Serdyukova N.A."/>
            <person name="Johnson W.E."/>
            <person name="Horin P."/>
            <person name="Corander J."/>
            <person name="Murphy D."/>
            <person name="Burger P.A."/>
        </authorList>
    </citation>
    <scope>NUCLEOTIDE SEQUENCE [LARGE SCALE GENOMIC DNA]</scope>
    <source>
        <strain evidence="8">Drom800</strain>
        <tissue evidence="8">Blood</tissue>
    </source>
</reference>
<evidence type="ECO:0000313" key="9">
    <source>
        <dbReference type="Proteomes" id="UP000299084"/>
    </source>
</evidence>
<protein>
    <submittedName>
        <fullName evidence="8">Zinc finger protein GLI2</fullName>
    </submittedName>
</protein>
<keyword evidence="4" id="KW-0863">Zinc-finger</keyword>
<dbReference type="PANTHER" id="PTHR45718:SF6">
    <property type="entry name" value="ZINC FINGER PROTEIN GLI2"/>
    <property type="match status" value="1"/>
</dbReference>
<comment type="caution">
    <text evidence="8">The sequence shown here is derived from an EMBL/GenBank/DDBJ whole genome shotgun (WGS) entry which is preliminary data.</text>
</comment>
<keyword evidence="3" id="KW-0677">Repeat</keyword>
<evidence type="ECO:0000256" key="1">
    <source>
        <dbReference type="ARBA" id="ARBA00004123"/>
    </source>
</evidence>
<sequence length="638" mass="67565">METAAAKTIRCGLERVACGPEWRLLDATRSAALPPTCRTPIGPRRGQRRGRLRQAGQTPAFPHEAPGCGARRASDPVRRPDTLAPPRVQRFHSAHNVNPAPLPPCTERRGLRLQSHMSRRGGMAREALAAGADGTGPEVSLELPEDDLVLPDDVVQYIKAHASGALDEGTPQVYPPESTCFSENPKLPSPGLHGQRRIAAADSNVGPSNPALGGCQLGYGAPSSLNKNSMPVQWNEVSSGTMDALTSQVKPPQPFTQGNLAVVQQKPAFSQVNYIQQLRQPGPGGQCPSMAMAVSPHTSYSQAHPQLSPSTMGGALNQFPRSCNNMAAKPGHLGLPQQMEVAPVPTMMGSSHRELGIPSSTLAGMPPPHPAQSYPQQSHHLATAMGQEGYRQGPNLLPSHQPGFMEPQQGTVGVAGSSFGLVQPRPPPEPSPAGRHRGVRAGQQLAYARATSHAMAAGLANQETAESVPKGTMGSMLSLPPQPPPQDTGAAQDHSMLYYYGQIHMYEQNGGLENQVGCQVMRPQPPQPQACPDSIQPQPLPSPGVNQVSSTVDSQLLEAPQIDFDAIMDDGDHSSLLSGALSPSLLHSLSQNSSRLTTPRNSLTLPSIPTGISNMAVGDMSSMLTSLAEESKFLNMMT</sequence>
<evidence type="ECO:0000313" key="8">
    <source>
        <dbReference type="EMBL" id="KAB1279297.1"/>
    </source>
</evidence>
<evidence type="ECO:0000256" key="3">
    <source>
        <dbReference type="ARBA" id="ARBA00022737"/>
    </source>
</evidence>
<evidence type="ECO:0000256" key="7">
    <source>
        <dbReference type="SAM" id="MobiDB-lite"/>
    </source>
</evidence>
<feature type="region of interest" description="Disordered" evidence="7">
    <location>
        <begin position="37"/>
        <end position="78"/>
    </location>
</feature>
<dbReference type="AlphaFoldDB" id="A0A5N4E7G3"/>
<keyword evidence="6" id="KW-0539">Nucleus</keyword>
<dbReference type="Proteomes" id="UP000299084">
    <property type="component" value="Unassembled WGS sequence"/>
</dbReference>
<gene>
    <name evidence="8" type="ORF">Cadr_000006674</name>
</gene>